<reference evidence="3" key="2">
    <citation type="submission" date="2025-09" db="UniProtKB">
        <authorList>
            <consortium name="Ensembl"/>
        </authorList>
    </citation>
    <scope>IDENTIFICATION</scope>
</reference>
<dbReference type="GeneTree" id="ENSGT01110000267400"/>
<keyword evidence="4" id="KW-1185">Reference proteome</keyword>
<dbReference type="InterPro" id="IPR031667">
    <property type="entry name" value="RDD1"/>
</dbReference>
<keyword evidence="2" id="KW-0812">Transmembrane</keyword>
<dbReference type="Ensembl" id="ENSPKIT00000003341.1">
    <property type="protein sequence ID" value="ENSPKIP00000022671.1"/>
    <property type="gene ID" value="ENSPKIG00000006583.1"/>
</dbReference>
<accession>A0A3B3RY22</accession>
<keyword evidence="1" id="KW-0175">Coiled coil</keyword>
<keyword evidence="2" id="KW-0472">Membrane</keyword>
<protein>
    <submittedName>
        <fullName evidence="3">Uncharacterized protein</fullName>
    </submittedName>
</protein>
<organism evidence="3 4">
    <name type="scientific">Paramormyrops kingsleyae</name>
    <dbReference type="NCBI Taxonomy" id="1676925"/>
    <lineage>
        <taxon>Eukaryota</taxon>
        <taxon>Metazoa</taxon>
        <taxon>Chordata</taxon>
        <taxon>Craniata</taxon>
        <taxon>Vertebrata</taxon>
        <taxon>Euteleostomi</taxon>
        <taxon>Actinopterygii</taxon>
        <taxon>Neopterygii</taxon>
        <taxon>Teleostei</taxon>
        <taxon>Osteoglossocephala</taxon>
        <taxon>Osteoglossomorpha</taxon>
        <taxon>Osteoglossiformes</taxon>
        <taxon>Mormyridae</taxon>
        <taxon>Paramormyrops</taxon>
    </lineage>
</organism>
<sequence length="149" mass="17228">MKPKPIWGAITSMFENIEPRDRQPGEAGYLQQVDGENSGAPLDCQRQHLLVGSRVRERDRCAREIHFAFLPERYEPLVEEDEARERAKEEKKRKKREKYKKYRKNVGKALRFSWKCLVSGLQGFTVGYCLSLSAAAVLIPDVHRAWPPS</sequence>
<dbReference type="AlphaFoldDB" id="A0A3B3RY22"/>
<keyword evidence="2" id="KW-1133">Transmembrane helix</keyword>
<dbReference type="Proteomes" id="UP000261540">
    <property type="component" value="Unplaced"/>
</dbReference>
<dbReference type="PANTHER" id="PTHR14680:SF1">
    <property type="entry name" value="REQUIRED FOR DRUG-INDUCED DEATH PROTEIN 1"/>
    <property type="match status" value="1"/>
</dbReference>
<evidence type="ECO:0000256" key="1">
    <source>
        <dbReference type="SAM" id="Coils"/>
    </source>
</evidence>
<name>A0A3B3RY22_9TELE</name>
<dbReference type="Pfam" id="PF15828">
    <property type="entry name" value="RDD1"/>
    <property type="match status" value="1"/>
</dbReference>
<reference evidence="3" key="1">
    <citation type="submission" date="2025-08" db="UniProtKB">
        <authorList>
            <consortium name="Ensembl"/>
        </authorList>
    </citation>
    <scope>IDENTIFICATION</scope>
</reference>
<feature type="transmembrane region" description="Helical" evidence="2">
    <location>
        <begin position="112"/>
        <end position="139"/>
    </location>
</feature>
<dbReference type="PANTHER" id="PTHR14680">
    <property type="entry name" value="SI:DKEY-126G1.9-RELATED"/>
    <property type="match status" value="1"/>
</dbReference>
<feature type="coiled-coil region" evidence="1">
    <location>
        <begin position="77"/>
        <end position="105"/>
    </location>
</feature>
<evidence type="ECO:0000313" key="3">
    <source>
        <dbReference type="Ensembl" id="ENSPKIP00000022671.1"/>
    </source>
</evidence>
<evidence type="ECO:0000256" key="2">
    <source>
        <dbReference type="SAM" id="Phobius"/>
    </source>
</evidence>
<proteinExistence type="predicted"/>
<evidence type="ECO:0000313" key="4">
    <source>
        <dbReference type="Proteomes" id="UP000261540"/>
    </source>
</evidence>